<comment type="function">
    <text evidence="1">Needed for flagellar regrowth and assembly.</text>
</comment>
<evidence type="ECO:0000256" key="7">
    <source>
        <dbReference type="ARBA" id="ARBA00022795"/>
    </source>
</evidence>
<evidence type="ECO:0000256" key="8">
    <source>
        <dbReference type="ARBA" id="ARBA00022927"/>
    </source>
</evidence>
<evidence type="ECO:0000313" key="11">
    <source>
        <dbReference type="EMBL" id="MBC3909142.1"/>
    </source>
</evidence>
<comment type="subcellular location">
    <subcellularLocation>
        <location evidence="2">Cytoplasm</location>
    </subcellularLocation>
</comment>
<gene>
    <name evidence="11" type="ORF">H8L47_16415</name>
</gene>
<keyword evidence="11" id="KW-0969">Cilium</keyword>
<dbReference type="InterPro" id="IPR000563">
    <property type="entry name" value="Flag_FliH"/>
</dbReference>
<dbReference type="PANTHER" id="PTHR34982:SF1">
    <property type="entry name" value="FLAGELLAR ASSEMBLY PROTEIN FLIH"/>
    <property type="match status" value="1"/>
</dbReference>
<evidence type="ECO:0000256" key="4">
    <source>
        <dbReference type="ARBA" id="ARBA00016507"/>
    </source>
</evidence>
<comment type="similarity">
    <text evidence="3">Belongs to the FliH family.</text>
</comment>
<keyword evidence="7" id="KW-1005">Bacterial flagellum biogenesis</keyword>
<evidence type="ECO:0000256" key="3">
    <source>
        <dbReference type="ARBA" id="ARBA00006602"/>
    </source>
</evidence>
<dbReference type="PRINTS" id="PR01003">
    <property type="entry name" value="FLGFLIH"/>
</dbReference>
<dbReference type="Pfam" id="PF02108">
    <property type="entry name" value="FliH"/>
    <property type="match status" value="1"/>
</dbReference>
<evidence type="ECO:0000256" key="5">
    <source>
        <dbReference type="ARBA" id="ARBA00022448"/>
    </source>
</evidence>
<protein>
    <recommendedName>
        <fullName evidence="4">Flagellar assembly protein FliH</fullName>
    </recommendedName>
</protein>
<keyword evidence="11" id="KW-0966">Cell projection</keyword>
<dbReference type="Proteomes" id="UP000646911">
    <property type="component" value="Unassembled WGS sequence"/>
</dbReference>
<keyword evidence="5" id="KW-0813">Transport</keyword>
<keyword evidence="8" id="KW-0653">Protein transport</keyword>
<keyword evidence="6" id="KW-0963">Cytoplasm</keyword>
<comment type="caution">
    <text evidence="11">The sequence shown here is derived from an EMBL/GenBank/DDBJ whole genome shotgun (WGS) entry which is preliminary data.</text>
</comment>
<organism evidence="11 12">
    <name type="scientific">Undibacterium umbellatum</name>
    <dbReference type="NCBI Taxonomy" id="2762300"/>
    <lineage>
        <taxon>Bacteria</taxon>
        <taxon>Pseudomonadati</taxon>
        <taxon>Pseudomonadota</taxon>
        <taxon>Betaproteobacteria</taxon>
        <taxon>Burkholderiales</taxon>
        <taxon>Oxalobacteraceae</taxon>
        <taxon>Undibacterium</taxon>
    </lineage>
</organism>
<dbReference type="InterPro" id="IPR051472">
    <property type="entry name" value="T3SS_Stator/FliH"/>
</dbReference>
<proteinExistence type="inferred from homology"/>
<accession>A0ABR6ZBJ8</accession>
<dbReference type="InterPro" id="IPR018035">
    <property type="entry name" value="Flagellar_FliH/T3SS_HrpE"/>
</dbReference>
<sequence length="226" mass="24938">MSNAMRGGDMTAFQRWEMASFGDSRPAQVEEIRAASAQVAAQQHKETEIVREAAKQEGFAAGYKEAYERGLKDGQETAYAETMEQVQVEIQSLQQIAVAFSEQLHTASQQMGNELMHLALDIAQAMLKAKLDTDPSAILPIVEDAIAQLANVQQPAQIMLNPEDVAMVKNQLGETLSADGWRIVPDTQIERGGCKLETQHNLVDASYSTRWKKLLDSMQISNKTAD</sequence>
<keyword evidence="11" id="KW-0282">Flagellum</keyword>
<dbReference type="RefSeq" id="WP_186954663.1">
    <property type="nucleotide sequence ID" value="NZ_JACOFX010000008.1"/>
</dbReference>
<dbReference type="EMBL" id="JACOFX010000008">
    <property type="protein sequence ID" value="MBC3909142.1"/>
    <property type="molecule type" value="Genomic_DNA"/>
</dbReference>
<evidence type="ECO:0000256" key="6">
    <source>
        <dbReference type="ARBA" id="ARBA00022490"/>
    </source>
</evidence>
<evidence type="ECO:0000256" key="2">
    <source>
        <dbReference type="ARBA" id="ARBA00004496"/>
    </source>
</evidence>
<keyword evidence="9" id="KW-1006">Bacterial flagellum protein export</keyword>
<keyword evidence="12" id="KW-1185">Reference proteome</keyword>
<name>A0ABR6ZBJ8_9BURK</name>
<evidence type="ECO:0000259" key="10">
    <source>
        <dbReference type="Pfam" id="PF02108"/>
    </source>
</evidence>
<evidence type="ECO:0000313" key="12">
    <source>
        <dbReference type="Proteomes" id="UP000646911"/>
    </source>
</evidence>
<dbReference type="PANTHER" id="PTHR34982">
    <property type="entry name" value="YOP PROTEINS TRANSLOCATION PROTEIN L"/>
    <property type="match status" value="1"/>
</dbReference>
<feature type="domain" description="Flagellar assembly protein FliH/Type III secretion system HrpE" evidence="10">
    <location>
        <begin position="89"/>
        <end position="214"/>
    </location>
</feature>
<reference evidence="11 12" key="1">
    <citation type="submission" date="2020-08" db="EMBL/GenBank/DDBJ databases">
        <title>Novel species isolated from subtropical streams in China.</title>
        <authorList>
            <person name="Lu H."/>
        </authorList>
    </citation>
    <scope>NUCLEOTIDE SEQUENCE [LARGE SCALE GENOMIC DNA]</scope>
    <source>
        <strain evidence="11 12">NL8W</strain>
    </source>
</reference>
<evidence type="ECO:0000256" key="1">
    <source>
        <dbReference type="ARBA" id="ARBA00003041"/>
    </source>
</evidence>
<evidence type="ECO:0000256" key="9">
    <source>
        <dbReference type="ARBA" id="ARBA00023225"/>
    </source>
</evidence>